<evidence type="ECO:0000256" key="1">
    <source>
        <dbReference type="SAM" id="Phobius"/>
    </source>
</evidence>
<keyword evidence="1" id="KW-1133">Transmembrane helix</keyword>
<sequence length="69" mass="7401">MIAICTFGIVSNIVNIVVFYKMGLSSSSNITLFSLAIADACTVSAILVMSLEDMFGDSHLPMRMLTSHA</sequence>
<evidence type="ECO:0000313" key="3">
    <source>
        <dbReference type="Proteomes" id="UP001283361"/>
    </source>
</evidence>
<proteinExistence type="predicted"/>
<dbReference type="EMBL" id="JAWDGP010001612">
    <property type="protein sequence ID" value="KAK3789936.1"/>
    <property type="molecule type" value="Genomic_DNA"/>
</dbReference>
<keyword evidence="3" id="KW-1185">Reference proteome</keyword>
<comment type="caution">
    <text evidence="2">The sequence shown here is derived from an EMBL/GenBank/DDBJ whole genome shotgun (WGS) entry which is preliminary data.</text>
</comment>
<evidence type="ECO:0000313" key="2">
    <source>
        <dbReference type="EMBL" id="KAK3789936.1"/>
    </source>
</evidence>
<feature type="transmembrane region" description="Helical" evidence="1">
    <location>
        <begin position="30"/>
        <end position="51"/>
    </location>
</feature>
<accession>A0AAE1AMN3</accession>
<name>A0AAE1AMN3_9GAST</name>
<evidence type="ECO:0008006" key="4">
    <source>
        <dbReference type="Google" id="ProtNLM"/>
    </source>
</evidence>
<dbReference type="SUPFAM" id="SSF81321">
    <property type="entry name" value="Family A G protein-coupled receptor-like"/>
    <property type="match status" value="1"/>
</dbReference>
<keyword evidence="1" id="KW-0812">Transmembrane</keyword>
<protein>
    <recommendedName>
        <fullName evidence="4">G-protein coupled receptors family 1 profile domain-containing protein</fullName>
    </recommendedName>
</protein>
<reference evidence="2" key="1">
    <citation type="journal article" date="2023" name="G3 (Bethesda)">
        <title>A reference genome for the long-term kleptoplast-retaining sea slug Elysia crispata morphotype clarki.</title>
        <authorList>
            <person name="Eastman K.E."/>
            <person name="Pendleton A.L."/>
            <person name="Shaikh M.A."/>
            <person name="Suttiyut T."/>
            <person name="Ogas R."/>
            <person name="Tomko P."/>
            <person name="Gavelis G."/>
            <person name="Widhalm J.R."/>
            <person name="Wisecaver J.H."/>
        </authorList>
    </citation>
    <scope>NUCLEOTIDE SEQUENCE</scope>
    <source>
        <strain evidence="2">ECLA1</strain>
    </source>
</reference>
<organism evidence="2 3">
    <name type="scientific">Elysia crispata</name>
    <name type="common">lettuce slug</name>
    <dbReference type="NCBI Taxonomy" id="231223"/>
    <lineage>
        <taxon>Eukaryota</taxon>
        <taxon>Metazoa</taxon>
        <taxon>Spiralia</taxon>
        <taxon>Lophotrochozoa</taxon>
        <taxon>Mollusca</taxon>
        <taxon>Gastropoda</taxon>
        <taxon>Heterobranchia</taxon>
        <taxon>Euthyneura</taxon>
        <taxon>Panpulmonata</taxon>
        <taxon>Sacoglossa</taxon>
        <taxon>Placobranchoidea</taxon>
        <taxon>Plakobranchidae</taxon>
        <taxon>Elysia</taxon>
    </lineage>
</organism>
<gene>
    <name evidence="2" type="ORF">RRG08_004048</name>
</gene>
<dbReference type="AlphaFoldDB" id="A0AAE1AMN3"/>
<dbReference type="Proteomes" id="UP001283361">
    <property type="component" value="Unassembled WGS sequence"/>
</dbReference>
<keyword evidence="1" id="KW-0472">Membrane</keyword>
<dbReference type="Gene3D" id="1.20.1070.10">
    <property type="entry name" value="Rhodopsin 7-helix transmembrane proteins"/>
    <property type="match status" value="1"/>
</dbReference>